<dbReference type="Proteomes" id="UP000292452">
    <property type="component" value="Unassembled WGS sequence"/>
</dbReference>
<keyword evidence="3" id="KW-1185">Reference proteome</keyword>
<dbReference type="InterPro" id="IPR001387">
    <property type="entry name" value="Cro/C1-type_HTH"/>
</dbReference>
<comment type="caution">
    <text evidence="2">The sequence shown here is derived from an EMBL/GenBank/DDBJ whole genome shotgun (WGS) entry which is preliminary data.</text>
</comment>
<dbReference type="PROSITE" id="PS50943">
    <property type="entry name" value="HTH_CROC1"/>
    <property type="match status" value="1"/>
</dbReference>
<dbReference type="Gene3D" id="1.10.260.40">
    <property type="entry name" value="lambda repressor-like DNA-binding domains"/>
    <property type="match status" value="1"/>
</dbReference>
<evidence type="ECO:0000259" key="1">
    <source>
        <dbReference type="PROSITE" id="PS50943"/>
    </source>
</evidence>
<proteinExistence type="predicted"/>
<name>A0A4Q9HVJ0_STRKA</name>
<dbReference type="RefSeq" id="WP_131123380.1">
    <property type="nucleotide sequence ID" value="NZ_SIXH01000095.1"/>
</dbReference>
<organism evidence="2 3">
    <name type="scientific">Streptomyces kasugaensis</name>
    <dbReference type="NCBI Taxonomy" id="1946"/>
    <lineage>
        <taxon>Bacteria</taxon>
        <taxon>Bacillati</taxon>
        <taxon>Actinomycetota</taxon>
        <taxon>Actinomycetes</taxon>
        <taxon>Kitasatosporales</taxon>
        <taxon>Streptomycetaceae</taxon>
        <taxon>Streptomyces</taxon>
    </lineage>
</organism>
<dbReference type="SMART" id="SM00530">
    <property type="entry name" value="HTH_XRE"/>
    <property type="match status" value="1"/>
</dbReference>
<dbReference type="Pfam" id="PF19054">
    <property type="entry name" value="DUF5753"/>
    <property type="match status" value="1"/>
</dbReference>
<accession>A0A4Q9HVJ0</accession>
<sequence length="276" mass="30744">MAAGTCNDEPESTDSLKSFGAVVKVFRERAKLTQKQLAALVQFSPGTVASIEQGRRLPPPEFIDRAEKVLDAFGVLRAAAKHLARQVGLATWFRQWAGLEEKAISLCTYECRVIPGLLQTEAYARAVTLSVPPPPDEEEIEQRVTARLARQQLLHRRPPIAFSFIVEQALFERQTGGRETTEELIDHVLSCISPWNVEFQIMPLKQPNHAGLDGPVQLLETPKNQWLAYSEGQQSGHLITGPKDISVLLQRYAKMRSQALSPEESVGLLKRMRGAL</sequence>
<protein>
    <submittedName>
        <fullName evidence="2">XRE family transcriptional regulator</fullName>
    </submittedName>
</protein>
<dbReference type="InterPro" id="IPR010982">
    <property type="entry name" value="Lambda_DNA-bd_dom_sf"/>
</dbReference>
<dbReference type="SUPFAM" id="SSF47413">
    <property type="entry name" value="lambda repressor-like DNA-binding domains"/>
    <property type="match status" value="1"/>
</dbReference>
<dbReference type="AlphaFoldDB" id="A0A4Q9HVJ0"/>
<dbReference type="EMBL" id="SIXH01000095">
    <property type="protein sequence ID" value="TBO59157.1"/>
    <property type="molecule type" value="Genomic_DNA"/>
</dbReference>
<evidence type="ECO:0000313" key="3">
    <source>
        <dbReference type="Proteomes" id="UP000292452"/>
    </source>
</evidence>
<dbReference type="InterPro" id="IPR043917">
    <property type="entry name" value="DUF5753"/>
</dbReference>
<feature type="domain" description="HTH cro/C1-type" evidence="1">
    <location>
        <begin position="23"/>
        <end position="76"/>
    </location>
</feature>
<gene>
    <name evidence="2" type="ORF">EYS09_13630</name>
</gene>
<dbReference type="CDD" id="cd00093">
    <property type="entry name" value="HTH_XRE"/>
    <property type="match status" value="1"/>
</dbReference>
<reference evidence="2 3" key="1">
    <citation type="submission" date="2019-02" db="EMBL/GenBank/DDBJ databases">
        <title>Draft Genome Sequence of Streptomyces sp. AM-2504, identified by 16S rRNA comparative analysis as a Streptomyces Kasugaensis strain.</title>
        <authorList>
            <person name="Napolioni V."/>
            <person name="Giuliodori A.M."/>
            <person name="Spurio R."/>
            <person name="Fabbretti A."/>
        </authorList>
    </citation>
    <scope>NUCLEOTIDE SEQUENCE [LARGE SCALE GENOMIC DNA]</scope>
    <source>
        <strain evidence="2 3">AM-2504</strain>
    </source>
</reference>
<dbReference type="Pfam" id="PF13560">
    <property type="entry name" value="HTH_31"/>
    <property type="match status" value="1"/>
</dbReference>
<dbReference type="GO" id="GO:0003677">
    <property type="term" value="F:DNA binding"/>
    <property type="evidence" value="ECO:0007669"/>
    <property type="project" value="InterPro"/>
</dbReference>
<evidence type="ECO:0000313" key="2">
    <source>
        <dbReference type="EMBL" id="TBO59157.1"/>
    </source>
</evidence>